<protein>
    <recommendedName>
        <fullName evidence="11">Nodulation protein E</fullName>
    </recommendedName>
    <alternativeName>
        <fullName evidence="12">Host-specificity of nodulation protein B</fullName>
    </alternativeName>
</protein>
<dbReference type="Proteomes" id="UP000198634">
    <property type="component" value="Unassembled WGS sequence"/>
</dbReference>
<dbReference type="GO" id="GO:0004315">
    <property type="term" value="F:3-oxoacyl-[acyl-carrier-protein] synthase activity"/>
    <property type="evidence" value="ECO:0007669"/>
    <property type="project" value="InterPro"/>
</dbReference>
<evidence type="ECO:0000313" key="15">
    <source>
        <dbReference type="EMBL" id="SEP58505.1"/>
    </source>
</evidence>
<dbReference type="OrthoDB" id="9808669at2"/>
<dbReference type="PANTHER" id="PTHR11712">
    <property type="entry name" value="POLYKETIDE SYNTHASE-RELATED"/>
    <property type="match status" value="1"/>
</dbReference>
<evidence type="ECO:0000313" key="16">
    <source>
        <dbReference type="Proteomes" id="UP000198634"/>
    </source>
</evidence>
<comment type="function">
    <text evidence="10">Proposed to synthesize NOD factor fatty acyl chain. Involved in the synthesis of a highly unsaturated fatty acid moiety, which forms part of a lipo-oligosaccharide that is responsible for host specificity.</text>
</comment>
<gene>
    <name evidence="15" type="ORF">SAMN04488092_101264</name>
</gene>
<dbReference type="InterPro" id="IPR000794">
    <property type="entry name" value="Beta-ketoacyl_synthase"/>
</dbReference>
<dbReference type="GO" id="GO:0006633">
    <property type="term" value="P:fatty acid biosynthetic process"/>
    <property type="evidence" value="ECO:0007669"/>
    <property type="project" value="InterPro"/>
</dbReference>
<dbReference type="InterPro" id="IPR016039">
    <property type="entry name" value="Thiolase-like"/>
</dbReference>
<evidence type="ECO:0000256" key="11">
    <source>
        <dbReference type="ARBA" id="ARBA00039445"/>
    </source>
</evidence>
<dbReference type="RefSeq" id="WP_090267246.1">
    <property type="nucleotide sequence ID" value="NZ_FOEP01000001.1"/>
</dbReference>
<dbReference type="AlphaFoldDB" id="A0A1H8Z212"/>
<name>A0A1H8Z212_9RHOB</name>
<keyword evidence="8" id="KW-1133">Transmembrane helix</keyword>
<organism evidence="15 16">
    <name type="scientific">Thalassovita taeanensis</name>
    <dbReference type="NCBI Taxonomy" id="657014"/>
    <lineage>
        <taxon>Bacteria</taxon>
        <taxon>Pseudomonadati</taxon>
        <taxon>Pseudomonadota</taxon>
        <taxon>Alphaproteobacteria</taxon>
        <taxon>Rhodobacterales</taxon>
        <taxon>Roseobacteraceae</taxon>
        <taxon>Thalassovita</taxon>
    </lineage>
</organism>
<evidence type="ECO:0000256" key="1">
    <source>
        <dbReference type="ARBA" id="ARBA00004533"/>
    </source>
</evidence>
<dbReference type="Pfam" id="PF00109">
    <property type="entry name" value="ketoacyl-synt"/>
    <property type="match status" value="1"/>
</dbReference>
<comment type="similarity">
    <text evidence="2 13">Belongs to the thiolase-like superfamily. Beta-ketoacyl-ACP synthases family.</text>
</comment>
<evidence type="ECO:0000256" key="9">
    <source>
        <dbReference type="ARBA" id="ARBA00023136"/>
    </source>
</evidence>
<dbReference type="GO" id="GO:0005886">
    <property type="term" value="C:plasma membrane"/>
    <property type="evidence" value="ECO:0007669"/>
    <property type="project" value="UniProtKB-SubCell"/>
</dbReference>
<keyword evidence="4" id="KW-1003">Cell membrane</keyword>
<dbReference type="PROSITE" id="PS00606">
    <property type="entry name" value="KS3_1"/>
    <property type="match status" value="1"/>
</dbReference>
<evidence type="ECO:0000256" key="4">
    <source>
        <dbReference type="ARBA" id="ARBA00022475"/>
    </source>
</evidence>
<reference evidence="15 16" key="1">
    <citation type="submission" date="2016-10" db="EMBL/GenBank/DDBJ databases">
        <authorList>
            <person name="de Groot N.N."/>
        </authorList>
    </citation>
    <scope>NUCLEOTIDE SEQUENCE [LARGE SCALE GENOMIC DNA]</scope>
    <source>
        <strain evidence="15 16">DSM 22007</strain>
    </source>
</reference>
<dbReference type="PROSITE" id="PS52004">
    <property type="entry name" value="KS3_2"/>
    <property type="match status" value="1"/>
</dbReference>
<accession>A0A1H8Z212</accession>
<dbReference type="InterPro" id="IPR020841">
    <property type="entry name" value="PKS_Beta-ketoAc_synthase_dom"/>
</dbReference>
<dbReference type="Gene3D" id="3.40.47.10">
    <property type="match status" value="1"/>
</dbReference>
<comment type="subcellular location">
    <subcellularLocation>
        <location evidence="1">Cell inner membrane</location>
    </subcellularLocation>
</comment>
<evidence type="ECO:0000256" key="2">
    <source>
        <dbReference type="ARBA" id="ARBA00008467"/>
    </source>
</evidence>
<evidence type="ECO:0000256" key="8">
    <source>
        <dbReference type="ARBA" id="ARBA00022989"/>
    </source>
</evidence>
<evidence type="ECO:0000256" key="5">
    <source>
        <dbReference type="ARBA" id="ARBA00022519"/>
    </source>
</evidence>
<evidence type="ECO:0000259" key="14">
    <source>
        <dbReference type="PROSITE" id="PS52004"/>
    </source>
</evidence>
<keyword evidence="16" id="KW-1185">Reference proteome</keyword>
<keyword evidence="7" id="KW-0812">Transmembrane</keyword>
<dbReference type="InterPro" id="IPR014030">
    <property type="entry name" value="Ketoacyl_synth_N"/>
</dbReference>
<dbReference type="EMBL" id="FOEP01000001">
    <property type="protein sequence ID" value="SEP58505.1"/>
    <property type="molecule type" value="Genomic_DNA"/>
</dbReference>
<keyword evidence="3" id="KW-0536">Nodulation</keyword>
<dbReference type="SMART" id="SM00825">
    <property type="entry name" value="PKS_KS"/>
    <property type="match status" value="1"/>
</dbReference>
<sequence length="402" mass="42499">MNRVVITGAGTINALGHNVAETLEAMREGHCGIEQLEFRDVERLSIQIGGQVKGFEAEGHFNRQQMTLYDRFTQFSLMAAKEAITQSGLEFTGELAAKGGVVLGTAGGGVSTWDDNYRAVYEEGKNRVHPFVVPKLMMNAAASHISMEYNLKGPSFTVSTACASSNHAMSQAYQMVRSGMSKAMVTGGSESMLCFGGVKAWEGLRVMSKDACRPFSANRNGMVQGEGAGIFVFEDYEHARARGAEILAEVVGFAMTSDASDIVMPSKQGAARAISGALKDAGINPDQVGYINAHGTGTAANDKTECAAVADVFGPHADKLMISSTKAMHGHLIGATGAVELLACIMALRDGVIAPTIGYEEFDPECALDVVPNEAREANVDVVLSNAFAFGGLNAVLALKKI</sequence>
<evidence type="ECO:0000256" key="3">
    <source>
        <dbReference type="ARBA" id="ARBA00022458"/>
    </source>
</evidence>
<feature type="domain" description="Ketosynthase family 3 (KS3)" evidence="14">
    <location>
        <begin position="1"/>
        <end position="401"/>
    </location>
</feature>
<keyword evidence="9" id="KW-0472">Membrane</keyword>
<evidence type="ECO:0000256" key="10">
    <source>
        <dbReference type="ARBA" id="ARBA00037576"/>
    </source>
</evidence>
<keyword evidence="6 13" id="KW-0808">Transferase</keyword>
<dbReference type="SUPFAM" id="SSF53901">
    <property type="entry name" value="Thiolase-like"/>
    <property type="match status" value="2"/>
</dbReference>
<dbReference type="STRING" id="657014.SAMN04488092_101264"/>
<dbReference type="InterPro" id="IPR018201">
    <property type="entry name" value="Ketoacyl_synth_AS"/>
</dbReference>
<dbReference type="CDD" id="cd00834">
    <property type="entry name" value="KAS_I_II"/>
    <property type="match status" value="1"/>
</dbReference>
<evidence type="ECO:0000256" key="13">
    <source>
        <dbReference type="RuleBase" id="RU003694"/>
    </source>
</evidence>
<proteinExistence type="inferred from homology"/>
<dbReference type="InterPro" id="IPR014031">
    <property type="entry name" value="Ketoacyl_synth_C"/>
</dbReference>
<evidence type="ECO:0000256" key="7">
    <source>
        <dbReference type="ARBA" id="ARBA00022692"/>
    </source>
</evidence>
<dbReference type="NCBIfam" id="NF005589">
    <property type="entry name" value="PRK07314.1"/>
    <property type="match status" value="1"/>
</dbReference>
<evidence type="ECO:0000256" key="12">
    <source>
        <dbReference type="ARBA" id="ARBA00041756"/>
    </source>
</evidence>
<dbReference type="PANTHER" id="PTHR11712:SF352">
    <property type="entry name" value="3-OXOACYL-[ACYL-CARRIER-PROTEIN] SYNTHASE"/>
    <property type="match status" value="1"/>
</dbReference>
<evidence type="ECO:0000256" key="6">
    <source>
        <dbReference type="ARBA" id="ARBA00022679"/>
    </source>
</evidence>
<keyword evidence="5" id="KW-0997">Cell inner membrane</keyword>
<dbReference type="Pfam" id="PF02801">
    <property type="entry name" value="Ketoacyl-synt_C"/>
    <property type="match status" value="1"/>
</dbReference>